<dbReference type="PATRIC" id="fig|348824.6.peg.3202"/>
<organism evidence="1 2">
    <name type="scientific">Rhizobium favelukesii</name>
    <dbReference type="NCBI Taxonomy" id="348824"/>
    <lineage>
        <taxon>Bacteria</taxon>
        <taxon>Pseudomonadati</taxon>
        <taxon>Pseudomonadota</taxon>
        <taxon>Alphaproteobacteria</taxon>
        <taxon>Hyphomicrobiales</taxon>
        <taxon>Rhizobiaceae</taxon>
        <taxon>Rhizobium/Agrobacterium group</taxon>
        <taxon>Rhizobium</taxon>
    </lineage>
</organism>
<protein>
    <submittedName>
        <fullName evidence="1">Uncharacterized protein</fullName>
    </submittedName>
</protein>
<dbReference type="HOGENOM" id="CLU_2773111_0_0_5"/>
<dbReference type="AlphaFoldDB" id="W6RBH8"/>
<proteinExistence type="predicted"/>
<reference evidence="1" key="1">
    <citation type="submission" date="2013-11" db="EMBL/GenBank/DDBJ databases">
        <title>Draft genome sequence of the broad-host-range Rhizobium sp. LPU83 strain, a member of the low-genetic diversity Oregon-like Rhizobium sp. group.</title>
        <authorList>
            <person name="Wibberg D."/>
            <person name="Puehler A."/>
            <person name="Schlueter A."/>
        </authorList>
    </citation>
    <scope>NUCLEOTIDE SEQUENCE [LARGE SCALE GENOMIC DNA]</scope>
    <source>
        <strain evidence="1">LPU83</strain>
    </source>
</reference>
<gene>
    <name evidence="1" type="ORF">LPU83_2971</name>
</gene>
<name>W6RBH8_9HYPH</name>
<evidence type="ECO:0000313" key="2">
    <source>
        <dbReference type="Proteomes" id="UP000019443"/>
    </source>
</evidence>
<dbReference type="EMBL" id="HG916852">
    <property type="protein sequence ID" value="CDM58622.1"/>
    <property type="molecule type" value="Genomic_DNA"/>
</dbReference>
<dbReference type="Proteomes" id="UP000019443">
    <property type="component" value="Chromosome"/>
</dbReference>
<sequence length="69" mass="7776">MLAGWRVRAFFCFPSRGERGFHMPDLHYEHPRLAALYDLACGWSEDRDFYLSLADGGPNQFSILAAAPG</sequence>
<keyword evidence="2" id="KW-1185">Reference proteome</keyword>
<dbReference type="KEGG" id="rhl:LPU83_2971"/>
<accession>W6RBH8</accession>
<evidence type="ECO:0000313" key="1">
    <source>
        <dbReference type="EMBL" id="CDM58622.1"/>
    </source>
</evidence>